<evidence type="ECO:0000256" key="1">
    <source>
        <dbReference type="ARBA" id="ARBA00004651"/>
    </source>
</evidence>
<feature type="transmembrane region" description="Helical" evidence="7">
    <location>
        <begin position="12"/>
        <end position="30"/>
    </location>
</feature>
<protein>
    <submittedName>
        <fullName evidence="8">ABC transporter permease</fullName>
    </submittedName>
</protein>
<dbReference type="Pfam" id="PF00528">
    <property type="entry name" value="BPD_transp_1"/>
    <property type="match status" value="1"/>
</dbReference>
<name>A0A7M1QVC0_9ACTO</name>
<gene>
    <name evidence="8" type="ORF">INS88_00485</name>
</gene>
<dbReference type="GO" id="GO:0005886">
    <property type="term" value="C:plasma membrane"/>
    <property type="evidence" value="ECO:0007669"/>
    <property type="project" value="UniProtKB-SubCell"/>
</dbReference>
<feature type="transmembrane region" description="Helical" evidence="7">
    <location>
        <begin position="179"/>
        <end position="197"/>
    </location>
</feature>
<dbReference type="GO" id="GO:0055085">
    <property type="term" value="P:transmembrane transport"/>
    <property type="evidence" value="ECO:0007669"/>
    <property type="project" value="InterPro"/>
</dbReference>
<dbReference type="EMBL" id="CP063213">
    <property type="protein sequence ID" value="QOR45751.1"/>
    <property type="molecule type" value="Genomic_DNA"/>
</dbReference>
<feature type="transmembrane region" description="Helical" evidence="7">
    <location>
        <begin position="236"/>
        <end position="262"/>
    </location>
</feature>
<feature type="transmembrane region" description="Helical" evidence="7">
    <location>
        <begin position="135"/>
        <end position="159"/>
    </location>
</feature>
<evidence type="ECO:0000313" key="9">
    <source>
        <dbReference type="Proteomes" id="UP000595053"/>
    </source>
</evidence>
<evidence type="ECO:0000256" key="3">
    <source>
        <dbReference type="ARBA" id="ARBA00022475"/>
    </source>
</evidence>
<dbReference type="PANTHER" id="PTHR30465">
    <property type="entry name" value="INNER MEMBRANE ABC TRANSPORTER"/>
    <property type="match status" value="1"/>
</dbReference>
<organism evidence="8 9">
    <name type="scientific">Trueperella pecoris</name>
    <dbReference type="NCBI Taxonomy" id="2733571"/>
    <lineage>
        <taxon>Bacteria</taxon>
        <taxon>Bacillati</taxon>
        <taxon>Actinomycetota</taxon>
        <taxon>Actinomycetes</taxon>
        <taxon>Actinomycetales</taxon>
        <taxon>Actinomycetaceae</taxon>
        <taxon>Trueperella</taxon>
    </lineage>
</organism>
<evidence type="ECO:0000256" key="4">
    <source>
        <dbReference type="ARBA" id="ARBA00022692"/>
    </source>
</evidence>
<dbReference type="PANTHER" id="PTHR30465:SF0">
    <property type="entry name" value="OLIGOPEPTIDE TRANSPORT SYSTEM PERMEASE PROTEIN APPB"/>
    <property type="match status" value="1"/>
</dbReference>
<comment type="subcellular location">
    <subcellularLocation>
        <location evidence="1 7">Cell membrane</location>
        <topology evidence="1 7">Multi-pass membrane protein</topology>
    </subcellularLocation>
</comment>
<feature type="transmembrane region" description="Helical" evidence="7">
    <location>
        <begin position="282"/>
        <end position="307"/>
    </location>
</feature>
<dbReference type="Pfam" id="PF19300">
    <property type="entry name" value="BPD_transp_1_N"/>
    <property type="match status" value="1"/>
</dbReference>
<accession>A0A7M1QVC0</accession>
<feature type="transmembrane region" description="Helical" evidence="7">
    <location>
        <begin position="99"/>
        <end position="123"/>
    </location>
</feature>
<keyword evidence="3" id="KW-1003">Cell membrane</keyword>
<comment type="similarity">
    <text evidence="7">Belongs to the binding-protein-dependent transport system permease family.</text>
</comment>
<dbReference type="SUPFAM" id="SSF161098">
    <property type="entry name" value="MetI-like"/>
    <property type="match status" value="1"/>
</dbReference>
<dbReference type="Proteomes" id="UP000595053">
    <property type="component" value="Chromosome"/>
</dbReference>
<evidence type="ECO:0000256" key="2">
    <source>
        <dbReference type="ARBA" id="ARBA00022448"/>
    </source>
</evidence>
<sequence>MWRYILQRLGQALAVMLIVTFLTFLILHLLPGGAARSALGLDATQAQIDAYNAQMGYDKPFLTQFGLYIQRLLGGDLGYSFRLNQPVADIIFQRLPKTVVLSLLATTLAVVVAVPLGAIQAVYRNTKVDYAITSMALLAYATPLFFLGIIFIVVFSQWWPILPPQAPQGFTVAEILSNWRGLVLPVVTLAIVALAAFTRYVRSTMVDNLNENYIRTAKAKGLSPSRVTIRHALRNSLFPVITLLGMYIPALFSGALVVEQLFNYPGMGLMFWQATQTRDYPVLLASTLIVSFATVIGALIADVLYAVADPRVRLSSGGDK</sequence>
<dbReference type="InterPro" id="IPR000515">
    <property type="entry name" value="MetI-like"/>
</dbReference>
<dbReference type="RefSeq" id="WP_129546649.1">
    <property type="nucleotide sequence ID" value="NZ_CP063213.1"/>
</dbReference>
<evidence type="ECO:0000313" key="8">
    <source>
        <dbReference type="EMBL" id="QOR45751.1"/>
    </source>
</evidence>
<evidence type="ECO:0000256" key="6">
    <source>
        <dbReference type="ARBA" id="ARBA00023136"/>
    </source>
</evidence>
<accession>A0A8A5U5C9</accession>
<keyword evidence="2 7" id="KW-0813">Transport</keyword>
<dbReference type="PROSITE" id="PS50928">
    <property type="entry name" value="ABC_TM1"/>
    <property type="match status" value="1"/>
</dbReference>
<reference evidence="8 9" key="1">
    <citation type="submission" date="2020-10" db="EMBL/GenBank/DDBJ databases">
        <title>Trueperella pecoris sp. nov. isolated from bovine and porcine specimens.</title>
        <authorList>
            <person name="Schoenecker L."/>
            <person name="Schnydrig P."/>
            <person name="Brodard I."/>
            <person name="Thomann A."/>
            <person name="Hemphill A."/>
            <person name="Rodriguez-Campos S."/>
            <person name="Perreten V."/>
            <person name="Jores J."/>
            <person name="Kittl S."/>
        </authorList>
    </citation>
    <scope>NUCLEOTIDE SEQUENCE [LARGE SCALE GENOMIC DNA]</scope>
    <source>
        <strain evidence="8 9">15A0121</strain>
    </source>
</reference>
<dbReference type="InterPro" id="IPR045621">
    <property type="entry name" value="BPD_transp_1_N"/>
</dbReference>
<keyword evidence="6 7" id="KW-0472">Membrane</keyword>
<dbReference type="CDD" id="cd06261">
    <property type="entry name" value="TM_PBP2"/>
    <property type="match status" value="1"/>
</dbReference>
<keyword evidence="5 7" id="KW-1133">Transmembrane helix</keyword>
<dbReference type="InterPro" id="IPR035906">
    <property type="entry name" value="MetI-like_sf"/>
</dbReference>
<evidence type="ECO:0000256" key="7">
    <source>
        <dbReference type="RuleBase" id="RU363032"/>
    </source>
</evidence>
<evidence type="ECO:0000256" key="5">
    <source>
        <dbReference type="ARBA" id="ARBA00022989"/>
    </source>
</evidence>
<proteinExistence type="inferred from homology"/>
<dbReference type="Gene3D" id="1.10.3720.10">
    <property type="entry name" value="MetI-like"/>
    <property type="match status" value="1"/>
</dbReference>
<keyword evidence="9" id="KW-1185">Reference proteome</keyword>
<keyword evidence="4 7" id="KW-0812">Transmembrane</keyword>
<dbReference type="AlphaFoldDB" id="A0A7M1QVC0"/>